<feature type="transmembrane region" description="Helical" evidence="6">
    <location>
        <begin position="444"/>
        <end position="461"/>
    </location>
</feature>
<keyword evidence="4 6" id="KW-1133">Transmembrane helix</keyword>
<feature type="transmembrane region" description="Helical" evidence="6">
    <location>
        <begin position="380"/>
        <end position="400"/>
    </location>
</feature>
<dbReference type="GO" id="GO:0005886">
    <property type="term" value="C:plasma membrane"/>
    <property type="evidence" value="ECO:0007669"/>
    <property type="project" value="UniProtKB-SubCell"/>
</dbReference>
<dbReference type="Pfam" id="PF13520">
    <property type="entry name" value="AA_permease_2"/>
    <property type="match status" value="1"/>
</dbReference>
<sequence length="487" mass="53772">MIRRNQSFVLLVSLRTLKTPFCLTIKLITLSSSPNELKRTLTPIMLWGLGVGYVISGMYFGWNLGLEKGGTLGLAIATFFIIILYITFTFSYTEMACAIPKAGGAFDYANRALGKDWGFIAGMAQNIEFIFAPPAIAFAIGAYFNLFFPQIPVLAIAIFSYVLFTSLNIYGVKAAATFELIITVLAVGELLLFAGVTLPHFEMKNLQYNAFPNGWQGVFAAIPFAIWFFLAIEGVANVAEEAIRPQRTILLGFGSALLTLIILCVLVFVSSIGVAGWEAIVYKSDGSTSDSPLPLALEHIVGSNNLLYHLLITVGLFGLIASFHGIILAAGRSSFEFGRVKFAPAFLGKIHPRFRTPSNALLVNMVIGIIALLTGKTAEIITLSVFGALTLYIISMIAFLRLRKKEPELERPFKVPLYPYFPIIALVIGTFSFIAMVVYDFKLALIYFAIMGLCFLLFKLFRNKTIVDKTYIKDISRKDTEYTKKIT</sequence>
<feature type="transmembrane region" description="Helical" evidence="6">
    <location>
        <begin position="250"/>
        <end position="277"/>
    </location>
</feature>
<keyword evidence="3 6" id="KW-0812">Transmembrane</keyword>
<dbReference type="NCBIfam" id="TIGR00908">
    <property type="entry name" value="2A0305"/>
    <property type="match status" value="1"/>
</dbReference>
<dbReference type="GO" id="GO:0022857">
    <property type="term" value="F:transmembrane transporter activity"/>
    <property type="evidence" value="ECO:0007669"/>
    <property type="project" value="InterPro"/>
</dbReference>
<feature type="transmembrane region" description="Helical" evidence="6">
    <location>
        <begin position="356"/>
        <end position="374"/>
    </location>
</feature>
<evidence type="ECO:0000256" key="5">
    <source>
        <dbReference type="ARBA" id="ARBA00023136"/>
    </source>
</evidence>
<keyword evidence="8" id="KW-1185">Reference proteome</keyword>
<reference evidence="7 8" key="1">
    <citation type="submission" date="2019-05" db="EMBL/GenBank/DDBJ databases">
        <title>Panacibacter sp. strain 17mud1-8 Genome sequencing and assembly.</title>
        <authorList>
            <person name="Chhetri G."/>
        </authorList>
    </citation>
    <scope>NUCLEOTIDE SEQUENCE [LARGE SCALE GENOMIC DNA]</scope>
    <source>
        <strain evidence="7 8">17mud1-8</strain>
    </source>
</reference>
<feature type="transmembrane region" description="Helical" evidence="6">
    <location>
        <begin position="42"/>
        <end position="60"/>
    </location>
</feature>
<comment type="caution">
    <text evidence="7">The sequence shown here is derived from an EMBL/GenBank/DDBJ whole genome shotgun (WGS) entry which is preliminary data.</text>
</comment>
<evidence type="ECO:0000256" key="2">
    <source>
        <dbReference type="ARBA" id="ARBA00022475"/>
    </source>
</evidence>
<gene>
    <name evidence="7" type="primary">eat</name>
    <name evidence="7" type="ORF">FC093_08870</name>
</gene>
<dbReference type="PANTHER" id="PTHR42770:SF11">
    <property type="entry name" value="INNER MEMBRANE TRANSPORT PROTEIN YBAT"/>
    <property type="match status" value="1"/>
</dbReference>
<feature type="transmembrane region" description="Helical" evidence="6">
    <location>
        <begin position="420"/>
        <end position="438"/>
    </location>
</feature>
<evidence type="ECO:0000256" key="1">
    <source>
        <dbReference type="ARBA" id="ARBA00004651"/>
    </source>
</evidence>
<feature type="transmembrane region" description="Helical" evidence="6">
    <location>
        <begin position="72"/>
        <end position="92"/>
    </location>
</feature>
<dbReference type="InterPro" id="IPR004757">
    <property type="entry name" value="EtNH_permease"/>
</dbReference>
<accession>A0A4U3L504</accession>
<dbReference type="Gene3D" id="1.20.1740.10">
    <property type="entry name" value="Amino acid/polyamine transporter I"/>
    <property type="match status" value="1"/>
</dbReference>
<feature type="transmembrane region" description="Helical" evidence="6">
    <location>
        <begin position="135"/>
        <end position="164"/>
    </location>
</feature>
<dbReference type="PIRSF" id="PIRSF006060">
    <property type="entry name" value="AA_transporter"/>
    <property type="match status" value="1"/>
</dbReference>
<dbReference type="AlphaFoldDB" id="A0A4U3L504"/>
<organism evidence="7 8">
    <name type="scientific">Ilyomonas limi</name>
    <dbReference type="NCBI Taxonomy" id="2575867"/>
    <lineage>
        <taxon>Bacteria</taxon>
        <taxon>Pseudomonadati</taxon>
        <taxon>Bacteroidota</taxon>
        <taxon>Chitinophagia</taxon>
        <taxon>Chitinophagales</taxon>
        <taxon>Chitinophagaceae</taxon>
        <taxon>Ilyomonas</taxon>
    </lineage>
</organism>
<evidence type="ECO:0000313" key="7">
    <source>
        <dbReference type="EMBL" id="TKK69414.1"/>
    </source>
</evidence>
<feature type="transmembrane region" description="Helical" evidence="6">
    <location>
        <begin position="218"/>
        <end position="238"/>
    </location>
</feature>
<dbReference type="InterPro" id="IPR002293">
    <property type="entry name" value="AA/rel_permease1"/>
</dbReference>
<comment type="subcellular location">
    <subcellularLocation>
        <location evidence="1">Cell membrane</location>
        <topology evidence="1">Multi-pass membrane protein</topology>
    </subcellularLocation>
</comment>
<dbReference type="InterPro" id="IPR050367">
    <property type="entry name" value="APC_superfamily"/>
</dbReference>
<dbReference type="OrthoDB" id="9806937at2"/>
<dbReference type="EMBL" id="SZQL01000005">
    <property type="protein sequence ID" value="TKK69414.1"/>
    <property type="molecule type" value="Genomic_DNA"/>
</dbReference>
<dbReference type="PANTHER" id="PTHR42770">
    <property type="entry name" value="AMINO ACID TRANSPORTER-RELATED"/>
    <property type="match status" value="1"/>
</dbReference>
<name>A0A4U3L504_9BACT</name>
<evidence type="ECO:0000256" key="4">
    <source>
        <dbReference type="ARBA" id="ARBA00022989"/>
    </source>
</evidence>
<evidence type="ECO:0000256" key="6">
    <source>
        <dbReference type="SAM" id="Phobius"/>
    </source>
</evidence>
<protein>
    <submittedName>
        <fullName evidence="7">Ethanolamine permease</fullName>
    </submittedName>
</protein>
<evidence type="ECO:0000256" key="3">
    <source>
        <dbReference type="ARBA" id="ARBA00022692"/>
    </source>
</evidence>
<proteinExistence type="predicted"/>
<feature type="transmembrane region" description="Helical" evidence="6">
    <location>
        <begin position="176"/>
        <end position="198"/>
    </location>
</feature>
<evidence type="ECO:0000313" key="8">
    <source>
        <dbReference type="Proteomes" id="UP000305848"/>
    </source>
</evidence>
<keyword evidence="2" id="KW-1003">Cell membrane</keyword>
<dbReference type="Proteomes" id="UP000305848">
    <property type="component" value="Unassembled WGS sequence"/>
</dbReference>
<feature type="transmembrane region" description="Helical" evidence="6">
    <location>
        <begin position="306"/>
        <end position="331"/>
    </location>
</feature>
<keyword evidence="5 6" id="KW-0472">Membrane</keyword>